<gene>
    <name evidence="1" type="ORF">RhiirA4_486090</name>
</gene>
<dbReference type="VEuPathDB" id="FungiDB:FUN_007143"/>
<accession>A0A2I1HR12</accession>
<sequence>MEHTILIVLLKQITPILEESDILLKVCIDGDLDSNKILANIPIISEIYADFKYASKNIRKNLCKFNCFKNQHIMRYYNGCVLRRPNFFFLLLGLYGSNKELRHIQVKSLIQHLLNNHELCWKEVYWHKENVELQLQFPITLQSFTTKEIEGFCQILLTIFKFPIQQSLVTQYWTTYNKAFNQKILQFLDKRIEFWASYTTYYALAVVNNNEGLDCIMSTVHKAFQSRDFSSHDQHNVNKFVGRRQS</sequence>
<evidence type="ECO:0000313" key="1">
    <source>
        <dbReference type="EMBL" id="PKY61302.1"/>
    </source>
</evidence>
<keyword evidence="2" id="KW-1185">Reference proteome</keyword>
<evidence type="ECO:0000313" key="2">
    <source>
        <dbReference type="Proteomes" id="UP000234323"/>
    </source>
</evidence>
<dbReference type="Proteomes" id="UP000234323">
    <property type="component" value="Unassembled WGS sequence"/>
</dbReference>
<comment type="caution">
    <text evidence="1">The sequence shown here is derived from an EMBL/GenBank/DDBJ whole genome shotgun (WGS) entry which is preliminary data.</text>
</comment>
<dbReference type="VEuPathDB" id="FungiDB:RhiirA1_479941"/>
<proteinExistence type="predicted"/>
<dbReference type="AlphaFoldDB" id="A0A2I1HR12"/>
<dbReference type="EMBL" id="LLXI01005175">
    <property type="protein sequence ID" value="PKY61302.1"/>
    <property type="molecule type" value="Genomic_DNA"/>
</dbReference>
<name>A0A2I1HR12_9GLOM</name>
<protein>
    <submittedName>
        <fullName evidence="1">Uncharacterized protein</fullName>
    </submittedName>
</protein>
<reference evidence="1 2" key="1">
    <citation type="submission" date="2015-10" db="EMBL/GenBank/DDBJ databases">
        <title>Genome analyses suggest a sexual origin of heterokaryosis in a supposedly ancient asexual fungus.</title>
        <authorList>
            <person name="Ropars J."/>
            <person name="Sedzielewska K."/>
            <person name="Noel J."/>
            <person name="Charron P."/>
            <person name="Farinelli L."/>
            <person name="Marton T."/>
            <person name="Kruger M."/>
            <person name="Pelin A."/>
            <person name="Brachmann A."/>
            <person name="Corradi N."/>
        </authorList>
    </citation>
    <scope>NUCLEOTIDE SEQUENCE [LARGE SCALE GENOMIC DNA]</scope>
    <source>
        <strain evidence="1 2">A4</strain>
    </source>
</reference>
<organism evidence="1 2">
    <name type="scientific">Rhizophagus irregularis</name>
    <dbReference type="NCBI Taxonomy" id="588596"/>
    <lineage>
        <taxon>Eukaryota</taxon>
        <taxon>Fungi</taxon>
        <taxon>Fungi incertae sedis</taxon>
        <taxon>Mucoromycota</taxon>
        <taxon>Glomeromycotina</taxon>
        <taxon>Glomeromycetes</taxon>
        <taxon>Glomerales</taxon>
        <taxon>Glomeraceae</taxon>
        <taxon>Rhizophagus</taxon>
    </lineage>
</organism>